<dbReference type="EMBL" id="CP129970">
    <property type="protein sequence ID" value="WKK83589.2"/>
    <property type="molecule type" value="Genomic_DNA"/>
</dbReference>
<evidence type="ECO:0000313" key="1">
    <source>
        <dbReference type="EMBL" id="WKK83589.2"/>
    </source>
</evidence>
<gene>
    <name evidence="1" type="ORF">QYS48_14910</name>
</gene>
<keyword evidence="2" id="KW-1185">Reference proteome</keyword>
<name>A0AA49GF48_9BACT</name>
<protein>
    <submittedName>
        <fullName evidence="1">Uncharacterized protein</fullName>
    </submittedName>
</protein>
<proteinExistence type="predicted"/>
<dbReference type="Proteomes" id="UP001244443">
    <property type="component" value="Chromosome"/>
</dbReference>
<dbReference type="AlphaFoldDB" id="A0AA49GF48"/>
<dbReference type="RefSeq" id="WP_308357159.1">
    <property type="nucleotide sequence ID" value="NZ_CP129970.2"/>
</dbReference>
<organism evidence="1 2">
    <name type="scientific">Marivirga arenosa</name>
    <dbReference type="NCBI Taxonomy" id="3059076"/>
    <lineage>
        <taxon>Bacteria</taxon>
        <taxon>Pseudomonadati</taxon>
        <taxon>Bacteroidota</taxon>
        <taxon>Cytophagia</taxon>
        <taxon>Cytophagales</taxon>
        <taxon>Marivirgaceae</taxon>
        <taxon>Marivirga</taxon>
    </lineage>
</organism>
<accession>A0AA49GF48</accession>
<sequence length="129" mass="15014">MTYLIYSALYPSEDFYRTDFTEVTGIKLPEHVEFKYKSATYPDHFGDYTSISIINVGRDFYNNLPKALTEKGLKKNGQKIHTKEFDKALEHTDNLEIESEFTLEEGGGVYYYVGFLTDNETIIVKRLSW</sequence>
<evidence type="ECO:0000313" key="2">
    <source>
        <dbReference type="Proteomes" id="UP001244443"/>
    </source>
</evidence>
<reference evidence="1" key="1">
    <citation type="submission" date="2023-08" db="EMBL/GenBank/DDBJ databases">
        <title>Comparative genomics and taxonomic characterization of three novel marine species of genus Marivirga.</title>
        <authorList>
            <person name="Muhammad N."/>
            <person name="Kim S.-G."/>
        </authorList>
    </citation>
    <scope>NUCLEOTIDE SEQUENCE [LARGE SCALE GENOMIC DNA]</scope>
    <source>
        <strain evidence="1">ABR2-2</strain>
    </source>
</reference>